<dbReference type="OrthoDB" id="195541at2"/>
<dbReference type="STRING" id="40754.THII_2108"/>
<evidence type="ECO:0000313" key="2">
    <source>
        <dbReference type="Proteomes" id="UP000031623"/>
    </source>
</evidence>
<reference evidence="1" key="1">
    <citation type="journal article" date="2014" name="ISME J.">
        <title>Ecophysiology of Thioploca ingrica as revealed by the complete genome sequence supplemented with proteomic evidence.</title>
        <authorList>
            <person name="Kojima H."/>
            <person name="Ogura Y."/>
            <person name="Yamamoto N."/>
            <person name="Togashi T."/>
            <person name="Mori H."/>
            <person name="Watanabe T."/>
            <person name="Nemoto F."/>
            <person name="Kurokawa K."/>
            <person name="Hayashi T."/>
            <person name="Fukui M."/>
        </authorList>
    </citation>
    <scope>NUCLEOTIDE SEQUENCE [LARGE SCALE GENOMIC DNA]</scope>
</reference>
<dbReference type="Proteomes" id="UP000031623">
    <property type="component" value="Chromosome"/>
</dbReference>
<dbReference type="HOGENOM" id="CLU_1007005_0_0_6"/>
<keyword evidence="2" id="KW-1185">Reference proteome</keyword>
<dbReference type="EMBL" id="AP014633">
    <property type="protein sequence ID" value="BAP56405.1"/>
    <property type="molecule type" value="Genomic_DNA"/>
</dbReference>
<gene>
    <name evidence="1" type="ORF">THII_2108</name>
</gene>
<name>A0A090AME7_9GAMM</name>
<organism evidence="1 2">
    <name type="scientific">Thioploca ingrica</name>
    <dbReference type="NCBI Taxonomy" id="40754"/>
    <lineage>
        <taxon>Bacteria</taxon>
        <taxon>Pseudomonadati</taxon>
        <taxon>Pseudomonadota</taxon>
        <taxon>Gammaproteobacteria</taxon>
        <taxon>Thiotrichales</taxon>
        <taxon>Thiotrichaceae</taxon>
        <taxon>Thioploca</taxon>
    </lineage>
</organism>
<dbReference type="AlphaFoldDB" id="A0A090AME7"/>
<evidence type="ECO:0000313" key="1">
    <source>
        <dbReference type="EMBL" id="BAP56405.1"/>
    </source>
</evidence>
<accession>A0A090AME7</accession>
<dbReference type="KEGG" id="tig:THII_2108"/>
<sequence>MRINQANFTQRVLKLSNATQVVKRPPFIIYRPHHFALNGTHTREIMELVEPGDILVRYFNHYLSRLLIRGTFTHVGFYLGEVNETHLKQLAKIDNPDQFKLSKQMVIHTSGDQVYLEDIIDFCRCDGLAVMRFPRQLKPLTSQSLPENLQAYFANPTQVIQEAIPIHLQPTTEDNKGHSAKPESSLPAPHLDAAVLALIKAEKDIAHYLVQGKGIEFEKIFKILYRLALRELTAPHPYRFNIEPFYLTACTELVYFITKSIAWNYGIEPQLARLFFKQRYVIMPDVFVDSNLEEIWKVVG</sequence>
<protein>
    <submittedName>
        <fullName evidence="1">Uncharacterized protein</fullName>
    </submittedName>
</protein>
<proteinExistence type="predicted"/>